<sequence>MLQFQNEEGYFVLSYEIWHDINKSYQIWMLGKFRLEMQSMKKGKSQFIRL</sequence>
<proteinExistence type="predicted"/>
<accession>A0A2P2J284</accession>
<reference evidence="1" key="1">
    <citation type="submission" date="2018-02" db="EMBL/GenBank/DDBJ databases">
        <title>Rhizophora mucronata_Transcriptome.</title>
        <authorList>
            <person name="Meera S.P."/>
            <person name="Sreeshan A."/>
            <person name="Augustine A."/>
        </authorList>
    </citation>
    <scope>NUCLEOTIDE SEQUENCE</scope>
    <source>
        <tissue evidence="1">Leaf</tissue>
    </source>
</reference>
<evidence type="ECO:0000313" key="1">
    <source>
        <dbReference type="EMBL" id="MBW87572.1"/>
    </source>
</evidence>
<protein>
    <submittedName>
        <fullName evidence="1">Uncharacterized protein</fullName>
    </submittedName>
</protein>
<dbReference type="AlphaFoldDB" id="A0A2P2J284"/>
<dbReference type="EMBL" id="GGEC01007089">
    <property type="protein sequence ID" value="MBW87572.1"/>
    <property type="molecule type" value="Transcribed_RNA"/>
</dbReference>
<name>A0A2P2J284_RHIMU</name>
<organism evidence="1">
    <name type="scientific">Rhizophora mucronata</name>
    <name type="common">Asiatic mangrove</name>
    <dbReference type="NCBI Taxonomy" id="61149"/>
    <lineage>
        <taxon>Eukaryota</taxon>
        <taxon>Viridiplantae</taxon>
        <taxon>Streptophyta</taxon>
        <taxon>Embryophyta</taxon>
        <taxon>Tracheophyta</taxon>
        <taxon>Spermatophyta</taxon>
        <taxon>Magnoliopsida</taxon>
        <taxon>eudicotyledons</taxon>
        <taxon>Gunneridae</taxon>
        <taxon>Pentapetalae</taxon>
        <taxon>rosids</taxon>
        <taxon>fabids</taxon>
        <taxon>Malpighiales</taxon>
        <taxon>Rhizophoraceae</taxon>
        <taxon>Rhizophora</taxon>
    </lineage>
</organism>